<reference evidence="5 6" key="1">
    <citation type="submission" date="2013-11" db="EMBL/GenBank/DDBJ databases">
        <title>Genome sequencing of Stegodyphus mimosarum.</title>
        <authorList>
            <person name="Bechsgaard J."/>
        </authorList>
    </citation>
    <scope>NUCLEOTIDE SEQUENCE [LARGE SCALE GENOMIC DNA]</scope>
</reference>
<dbReference type="PROSITE" id="PS00022">
    <property type="entry name" value="EGF_1"/>
    <property type="match status" value="18"/>
</dbReference>
<feature type="disulfide bond" evidence="1">
    <location>
        <begin position="26"/>
        <end position="43"/>
    </location>
</feature>
<feature type="disulfide bond" evidence="1">
    <location>
        <begin position="2166"/>
        <end position="2176"/>
    </location>
</feature>
<evidence type="ECO:0000259" key="4">
    <source>
        <dbReference type="PROSITE" id="PS50026"/>
    </source>
</evidence>
<dbReference type="InterPro" id="IPR051830">
    <property type="entry name" value="NOTCH_homolog"/>
</dbReference>
<feature type="disulfide bond" evidence="1">
    <location>
        <begin position="45"/>
        <end position="54"/>
    </location>
</feature>
<feature type="disulfide bond" evidence="1">
    <location>
        <begin position="881"/>
        <end position="891"/>
    </location>
</feature>
<feature type="domain" description="EGF-like" evidence="4">
    <location>
        <begin position="174"/>
        <end position="211"/>
    </location>
</feature>
<proteinExistence type="predicted"/>
<dbReference type="PANTHER" id="PTHR24033">
    <property type="entry name" value="EGF-LIKE DOMAIN-CONTAINING PROTEIN"/>
    <property type="match status" value="1"/>
</dbReference>
<dbReference type="InterPro" id="IPR000742">
    <property type="entry name" value="EGF"/>
</dbReference>
<feature type="disulfide bond" evidence="1">
    <location>
        <begin position="105"/>
        <end position="122"/>
    </location>
</feature>
<dbReference type="PANTHER" id="PTHR24033:SF193">
    <property type="entry name" value="NETRIN-G1-RELATED"/>
    <property type="match status" value="1"/>
</dbReference>
<feature type="disulfide bond" evidence="1">
    <location>
        <begin position="588"/>
        <end position="597"/>
    </location>
</feature>
<feature type="signal peptide" evidence="3">
    <location>
        <begin position="1"/>
        <end position="19"/>
    </location>
</feature>
<feature type="domain" description="EGF-like" evidence="4">
    <location>
        <begin position="561"/>
        <end position="598"/>
    </location>
</feature>
<feature type="disulfide bond" evidence="1">
    <location>
        <begin position="182"/>
        <end position="199"/>
    </location>
</feature>
<keyword evidence="1" id="KW-0245">EGF-like domain</keyword>
<feature type="domain" description="EGF-like" evidence="4">
    <location>
        <begin position="2163"/>
        <end position="2198"/>
    </location>
</feature>
<keyword evidence="3" id="KW-0732">Signal</keyword>
<feature type="disulfide bond" evidence="1">
    <location>
        <begin position="178"/>
        <end position="188"/>
    </location>
</feature>
<feature type="disulfide bond" evidence="1">
    <location>
        <begin position="1197"/>
        <end position="1207"/>
    </location>
</feature>
<dbReference type="SMART" id="SM00181">
    <property type="entry name" value="EGF"/>
    <property type="match status" value="36"/>
</dbReference>
<dbReference type="OMA" id="CEIVTGC"/>
<keyword evidence="6" id="KW-1185">Reference proteome</keyword>
<feature type="disulfide bond" evidence="1">
    <location>
        <begin position="1039"/>
        <end position="1049"/>
    </location>
</feature>
<dbReference type="STRING" id="407821.A0A087U3A2"/>
<feature type="disulfide bond" evidence="1">
    <location>
        <begin position="1461"/>
        <end position="1470"/>
    </location>
</feature>
<feature type="domain" description="EGF-like" evidence="4">
    <location>
        <begin position="1193"/>
        <end position="1230"/>
    </location>
</feature>
<evidence type="ECO:0000256" key="3">
    <source>
        <dbReference type="SAM" id="SignalP"/>
    </source>
</evidence>
<feature type="disulfide bond" evidence="1">
    <location>
        <begin position="723"/>
        <end position="733"/>
    </location>
</feature>
<feature type="disulfide bond" evidence="1">
    <location>
        <begin position="904"/>
        <end position="913"/>
    </location>
</feature>
<feature type="disulfide bond" evidence="1">
    <location>
        <begin position="746"/>
        <end position="755"/>
    </location>
</feature>
<protein>
    <submittedName>
        <fullName evidence="5">Neurogenic locus Notch protein</fullName>
    </submittedName>
</protein>
<dbReference type="SMART" id="SM00289">
    <property type="entry name" value="WR1"/>
    <property type="match status" value="5"/>
</dbReference>
<feature type="disulfide bond" evidence="1">
    <location>
        <begin position="1062"/>
        <end position="1071"/>
    </location>
</feature>
<feature type="disulfide bond" evidence="1">
    <location>
        <begin position="727"/>
        <end position="744"/>
    </location>
</feature>
<dbReference type="InterPro" id="IPR006150">
    <property type="entry name" value="Cys_repeat_1"/>
</dbReference>
<gene>
    <name evidence="5" type="ORF">X975_02775</name>
</gene>
<feature type="disulfide bond" evidence="1">
    <location>
        <begin position="101"/>
        <end position="111"/>
    </location>
</feature>
<feature type="disulfide bond" evidence="1">
    <location>
        <begin position="1201"/>
        <end position="1218"/>
    </location>
</feature>
<feature type="domain" description="EGF-like" evidence="4">
    <location>
        <begin position="1430"/>
        <end position="1471"/>
    </location>
</feature>
<feature type="disulfide bond" evidence="1">
    <location>
        <begin position="565"/>
        <end position="575"/>
    </location>
</feature>
<feature type="disulfide bond" evidence="1">
    <location>
        <begin position="1442"/>
        <end position="1459"/>
    </location>
</feature>
<feature type="domain" description="EGF-like" evidence="4">
    <location>
        <begin position="877"/>
        <end position="914"/>
    </location>
</feature>
<keyword evidence="2" id="KW-1133">Transmembrane helix</keyword>
<feature type="disulfide bond" evidence="1">
    <location>
        <begin position="1220"/>
        <end position="1229"/>
    </location>
</feature>
<feature type="transmembrane region" description="Helical" evidence="2">
    <location>
        <begin position="2212"/>
        <end position="2238"/>
    </location>
</feature>
<feature type="domain" description="EGF-like" evidence="4">
    <location>
        <begin position="1035"/>
        <end position="1072"/>
    </location>
</feature>
<feature type="chain" id="PRO_5001830147" evidence="3">
    <location>
        <begin position="20"/>
        <end position="2262"/>
    </location>
</feature>
<evidence type="ECO:0000313" key="6">
    <source>
        <dbReference type="Proteomes" id="UP000054359"/>
    </source>
</evidence>
<sequence>MKIFPLVYAIALISTLCSADQTAEKCNNSGECKNGRECRNNVCECKPGLKGDNCELIEYYVAEFQNDEDDNGMWCYYDTNTKQTTCQCENGKEFNGDIRICQVPCKAYGECLNGGECQKGFCRCKDGTKGDRCEVVTGCTEELKIKCIKAEADCESFVGGWTTCACRNFSLIYNGEKCVERCYDHSYCKNGGQCMAGYCNCREGTKGDRCEILTRCTDEMNRACVKANAKCVFDKASSKASCVCNDQAKVYNGKTCVGSMKPRCNYDYECHYGGKCIGNVCHCRKGMSGGKCEEINECQTLKEVCEKDNAVCSYDIEEEKAFCECEEGKSYDGMTGKCKDCRCTKNAKCTFDGNGEPFCRCIKGFKDFEGQCRECDCGPHGMCSFRWDGTKQCSCHDGYVDWEKKCKECVCGPHERCYFDVNGEQKCGCVEGFSVFKGKCLECSCGSNGTCYFDEDGKKQCKCDERYVEYEGQCICGEGYVEYEGQCRERCYDDSYCKNGGKCTDGFCKCREGTKGDRCEILTRCTEEMNKDCAKANAKCVFDKPSGKASCVCKDQAKIYNGKTCIEKCQKSSDCHNGGNCIDNVCLCKNGTSGSRCEIIEECERRGHICEEANATCLYDIEEEEVYCKCKEEGKTYDIVTERCREFCIDNSHCANGGKCSRGFCRCKAGTEGDKCTIVTGCTDDFVSKCTAADATCVFDETAENKASCKCRNAKLSFNGERCAESCKDDSDCQNKGECVNGFCKCKDGTEGDKCEIVTGCTDEFRKKCNGIDAVCTFDETSVDKATCVCKDFSLLYNGEKCVEPCSDSSDCANGGECVNKFCKCRDGTAGDKCTIVTGCTDELGTKCSAVDAMCVYDDTAENKASCVCKNPKLFYNGERCAERCEKRTDCKNQWECVNGFCKCKDGTEGDKCEIVTGCTDELRKKCNGIDAVCTFDETSVDKATCVCRDSSLLYNDEKCVEPCSDSSDCHNGGECVNKFCKCRDGTAGDKCTVVTGCTDELAAKCSAVDAMCVYDDRAENKASCVCKNPKLFYNGERCAERCEKRTDCQNQGECINGFCKCKDGTYGDKCEIVTGCTDELKKKCTNADADCIFDETSVNKATCVCRDNLLRYNGETCVETCTDRGDCENEAECVNGFCKCKDGTKGDKCEIVTGCTDELKRKCAKADAVCTYDETSVNKVTCRCRNDLLRFDGEKCIDPCRDRTDCKNDGECRNGFCKCKDGTEGDKCEIVTGCTDELKKKCARAGAICTFDETSANKATCTCRNDLQRFNGKKCVEPCRDDSDCANGGECVHRFCKCRDGTEGDKCTTVTGCTDDMVSKCTAADATCVYDETAVNKASCVCRNPELSFNGQKCTERCREDVDCENNGQCKNDFCKCRDGTEGDKCEIVTGCTDELKRKCTFADAECKYDETSEEKAICVCRKKSMRFNGQKCIDLIKPRCKNDNNCHNGGKCVGNVCHCRRGTSGGRCEDIDDCQTLREVCEKGNAVCSYDIEEEKAFCECEEGKSFDSLTGKCRDCRCGRNAKCFFDRNGEPFCRCIKGFKNFEGECKECDCGPQGMCVFGWDGVKQCSCNEGYMDWEKRCKECNCGPHGMCYFGFEGEKKCSCDEGYSVFEGKCLECSCGSNGTCYFDEDGQKQCKCDQRYVEYQGQCEECNCGQSGTCYFDAYKQKKCDCYSRFKEFDGECLECYCGAYGTCTFGSNGEQLCTCNEGFKEFDGRCKECDCGLDGTCSFGLDGEKHCNCNTGFRDYEGVCRECDCGPNGACFFDLEGRRQCKCNDGFKEYLGKCKECDCGLGATCYFNQYGGKYCLCNVGYEEFNEKCIECNCGPYSNCSLDTRGKKQCFCSEGYRELNGKCKECSCGENGACSFDRSGYKLCMCDKGFKEHSGICRECYCGSNSSCVLNKFGNKECICQDDYVEFKGLCKECICGQNSICAFDKYGRKRCACKTGFAKFEGECYECNCGKNSACSFGYYGDKQCDCGEGFVAFDGKCRECVCGGNSTCIFDKYGNKNCICEDHFAEFEGYCRECSCGPNSKCKFDKYGNQQCTCKEGFAKFNGACKECNCGNKSNCTFSYYGVKKCICADGYVEYEGKCRECYCGPNSKCVIDGTKGKKCLCGYGFSEFGGLCRECNCGQNSTCSLDRYGQKTCTCKDGFVQILGMCRDACENYPCKNGKCVRISGKGATCQCESNYKGTFCDIPVEPNFEIKKETLVFIVTVFGGILITILLILFLIACLLCRRSRSGHTEIHESHWNYKIHRCPN</sequence>
<dbReference type="EMBL" id="KK117950">
    <property type="protein sequence ID" value="KFM71841.1"/>
    <property type="molecule type" value="Genomic_DNA"/>
</dbReference>
<feature type="disulfide bond" evidence="1">
    <location>
        <begin position="1043"/>
        <end position="1060"/>
    </location>
</feature>
<keyword evidence="2" id="KW-0472">Membrane</keyword>
<dbReference type="OrthoDB" id="409374at2759"/>
<evidence type="ECO:0000313" key="5">
    <source>
        <dbReference type="EMBL" id="KFM71841.1"/>
    </source>
</evidence>
<feature type="disulfide bond" evidence="1">
    <location>
        <begin position="201"/>
        <end position="210"/>
    </location>
</feature>
<accession>A0A087U3A2</accession>
<keyword evidence="2" id="KW-0812">Transmembrane</keyword>
<organism evidence="5 6">
    <name type="scientific">Stegodyphus mimosarum</name>
    <name type="common">African social velvet spider</name>
    <dbReference type="NCBI Taxonomy" id="407821"/>
    <lineage>
        <taxon>Eukaryota</taxon>
        <taxon>Metazoa</taxon>
        <taxon>Ecdysozoa</taxon>
        <taxon>Arthropoda</taxon>
        <taxon>Chelicerata</taxon>
        <taxon>Arachnida</taxon>
        <taxon>Araneae</taxon>
        <taxon>Araneomorphae</taxon>
        <taxon>Entelegynae</taxon>
        <taxon>Eresoidea</taxon>
        <taxon>Eresidae</taxon>
        <taxon>Stegodyphus</taxon>
    </lineage>
</organism>
<dbReference type="SMART" id="SM00286">
    <property type="entry name" value="PTI"/>
    <property type="match status" value="10"/>
</dbReference>
<keyword evidence="1" id="KW-1015">Disulfide bond</keyword>
<feature type="disulfide bond" evidence="1">
    <location>
        <begin position="124"/>
        <end position="133"/>
    </location>
</feature>
<feature type="domain" description="EGF-like" evidence="4">
    <location>
        <begin position="97"/>
        <end position="134"/>
    </location>
</feature>
<dbReference type="PROSITE" id="PS50026">
    <property type="entry name" value="EGF_3"/>
    <property type="match status" value="10"/>
</dbReference>
<evidence type="ECO:0000256" key="2">
    <source>
        <dbReference type="SAM" id="Phobius"/>
    </source>
</evidence>
<name>A0A087U3A2_STEMI</name>
<feature type="domain" description="EGF-like" evidence="4">
    <location>
        <begin position="719"/>
        <end position="756"/>
    </location>
</feature>
<feature type="disulfide bond" evidence="1">
    <location>
        <begin position="885"/>
        <end position="902"/>
    </location>
</feature>
<evidence type="ECO:0000256" key="1">
    <source>
        <dbReference type="PROSITE-ProRule" id="PRU00076"/>
    </source>
</evidence>
<dbReference type="Gene3D" id="2.170.300.10">
    <property type="entry name" value="Tie2 ligand-binding domain superfamily"/>
    <property type="match status" value="1"/>
</dbReference>
<feature type="non-terminal residue" evidence="5">
    <location>
        <position position="2262"/>
    </location>
</feature>
<dbReference type="Proteomes" id="UP000054359">
    <property type="component" value="Unassembled WGS sequence"/>
</dbReference>
<feature type="domain" description="EGF-like" evidence="4">
    <location>
        <begin position="18"/>
        <end position="55"/>
    </location>
</feature>
<feature type="disulfide bond" evidence="1">
    <location>
        <begin position="569"/>
        <end position="586"/>
    </location>
</feature>
<comment type="caution">
    <text evidence="1">Lacks conserved residue(s) required for the propagation of feature annotation.</text>
</comment>
<feature type="disulfide bond" evidence="1">
    <location>
        <begin position="2188"/>
        <end position="2197"/>
    </location>
</feature>